<evidence type="ECO:0000259" key="4">
    <source>
        <dbReference type="Pfam" id="PF13925"/>
    </source>
</evidence>
<dbReference type="InterPro" id="IPR028021">
    <property type="entry name" value="Katanin_C-terminal"/>
</dbReference>
<name>A0ABC8QM52_9AQUA</name>
<dbReference type="PANTHER" id="PTHR19845:SF0">
    <property type="entry name" value="KATANIN P80 WD40 REPEAT-CONTAINING SUBUNIT B1"/>
    <property type="match status" value="1"/>
</dbReference>
<feature type="domain" description="Katanin p80 subunit C-terminal" evidence="4">
    <location>
        <begin position="12"/>
        <end position="153"/>
    </location>
</feature>
<dbReference type="PANTHER" id="PTHR19845">
    <property type="entry name" value="KATANIN P80 SUBUNIT"/>
    <property type="match status" value="1"/>
</dbReference>
<evidence type="ECO:0000256" key="2">
    <source>
        <dbReference type="ARBA" id="ARBA00022490"/>
    </source>
</evidence>
<comment type="caution">
    <text evidence="5">The sequence shown here is derived from an EMBL/GenBank/DDBJ whole genome shotgun (WGS) entry which is preliminary data.</text>
</comment>
<dbReference type="EMBL" id="CAUOFW020000137">
    <property type="protein sequence ID" value="CAK9133728.1"/>
    <property type="molecule type" value="Genomic_DNA"/>
</dbReference>
<dbReference type="GO" id="GO:0005856">
    <property type="term" value="C:cytoskeleton"/>
    <property type="evidence" value="ECO:0007669"/>
    <property type="project" value="UniProtKB-SubCell"/>
</dbReference>
<dbReference type="AlphaFoldDB" id="A0ABC8QM52"/>
<gene>
    <name evidence="5" type="ORF">ILEXP_LOCUS647</name>
</gene>
<protein>
    <recommendedName>
        <fullName evidence="4">Katanin p80 subunit C-terminal domain-containing protein</fullName>
    </recommendedName>
</protein>
<evidence type="ECO:0000313" key="6">
    <source>
        <dbReference type="Proteomes" id="UP001642360"/>
    </source>
</evidence>
<proteinExistence type="predicted"/>
<reference evidence="5 6" key="1">
    <citation type="submission" date="2024-02" db="EMBL/GenBank/DDBJ databases">
        <authorList>
            <person name="Vignale AGUSTIN F."/>
            <person name="Sosa J E."/>
            <person name="Modenutti C."/>
        </authorList>
    </citation>
    <scope>NUCLEOTIDE SEQUENCE [LARGE SCALE GENOMIC DNA]</scope>
</reference>
<keyword evidence="6" id="KW-1185">Reference proteome</keyword>
<keyword evidence="3" id="KW-0206">Cytoskeleton</keyword>
<dbReference type="Proteomes" id="UP001642360">
    <property type="component" value="Unassembled WGS sequence"/>
</dbReference>
<sequence>MVVCENRVRLESILHKYWERRDVKGALSAMEKMADHAVLADVISLLAEKTDIITLDICTCLLPLLTGLLESGMDRHQGVSLAMLLKLVRVFGSVIYSSVTAPSSVGVDIEAEERLERCNICFIELEKVKRCLPVLTRRGGSVAKSAQELNLALQEVH</sequence>
<keyword evidence="2" id="KW-0963">Cytoplasm</keyword>
<evidence type="ECO:0000313" key="5">
    <source>
        <dbReference type="EMBL" id="CAK9133728.1"/>
    </source>
</evidence>
<dbReference type="Pfam" id="PF13925">
    <property type="entry name" value="Katanin_con80"/>
    <property type="match status" value="1"/>
</dbReference>
<organism evidence="5 6">
    <name type="scientific">Ilex paraguariensis</name>
    <name type="common">yerba mate</name>
    <dbReference type="NCBI Taxonomy" id="185542"/>
    <lineage>
        <taxon>Eukaryota</taxon>
        <taxon>Viridiplantae</taxon>
        <taxon>Streptophyta</taxon>
        <taxon>Embryophyta</taxon>
        <taxon>Tracheophyta</taxon>
        <taxon>Spermatophyta</taxon>
        <taxon>Magnoliopsida</taxon>
        <taxon>eudicotyledons</taxon>
        <taxon>Gunneridae</taxon>
        <taxon>Pentapetalae</taxon>
        <taxon>asterids</taxon>
        <taxon>campanulids</taxon>
        <taxon>Aquifoliales</taxon>
        <taxon>Aquifoliaceae</taxon>
        <taxon>Ilex</taxon>
    </lineage>
</organism>
<evidence type="ECO:0000256" key="1">
    <source>
        <dbReference type="ARBA" id="ARBA00004245"/>
    </source>
</evidence>
<accession>A0ABC8QM52</accession>
<evidence type="ECO:0000256" key="3">
    <source>
        <dbReference type="ARBA" id="ARBA00023212"/>
    </source>
</evidence>
<comment type="subcellular location">
    <subcellularLocation>
        <location evidence="1">Cytoplasm</location>
        <location evidence="1">Cytoskeleton</location>
    </subcellularLocation>
</comment>